<keyword evidence="2" id="KW-1003">Cell membrane</keyword>
<dbReference type="InterPro" id="IPR013685">
    <property type="entry name" value="POTRA_FtsQ_type"/>
</dbReference>
<name>A0ABS4THV5_9PSEU</name>
<dbReference type="InterPro" id="IPR050487">
    <property type="entry name" value="FtsQ_DivIB"/>
</dbReference>
<evidence type="ECO:0000256" key="2">
    <source>
        <dbReference type="ARBA" id="ARBA00022475"/>
    </source>
</evidence>
<dbReference type="Proteomes" id="UP001519332">
    <property type="component" value="Unassembled WGS sequence"/>
</dbReference>
<evidence type="ECO:0000256" key="9">
    <source>
        <dbReference type="SAM" id="Phobius"/>
    </source>
</evidence>
<feature type="region of interest" description="Disordered" evidence="8">
    <location>
        <begin position="1"/>
        <end position="26"/>
    </location>
</feature>
<proteinExistence type="predicted"/>
<feature type="domain" description="POTRA" evidence="10">
    <location>
        <begin position="64"/>
        <end position="132"/>
    </location>
</feature>
<comment type="caution">
    <text evidence="11">The sequence shown here is derived from an EMBL/GenBank/DDBJ whole genome shotgun (WGS) entry which is preliminary data.</text>
</comment>
<evidence type="ECO:0000313" key="11">
    <source>
        <dbReference type="EMBL" id="MBP2324016.1"/>
    </source>
</evidence>
<dbReference type="PANTHER" id="PTHR37820">
    <property type="entry name" value="CELL DIVISION PROTEIN DIVIB"/>
    <property type="match status" value="1"/>
</dbReference>
<evidence type="ECO:0000259" key="10">
    <source>
        <dbReference type="PROSITE" id="PS51779"/>
    </source>
</evidence>
<dbReference type="InterPro" id="IPR005548">
    <property type="entry name" value="Cell_div_FtsQ/DivIB_C"/>
</dbReference>
<evidence type="ECO:0000256" key="6">
    <source>
        <dbReference type="ARBA" id="ARBA00023136"/>
    </source>
</evidence>
<keyword evidence="3 11" id="KW-0132">Cell division</keyword>
<dbReference type="PANTHER" id="PTHR37820:SF1">
    <property type="entry name" value="CELL DIVISION PROTEIN FTSQ"/>
    <property type="match status" value="1"/>
</dbReference>
<evidence type="ECO:0000256" key="5">
    <source>
        <dbReference type="ARBA" id="ARBA00022989"/>
    </source>
</evidence>
<dbReference type="InterPro" id="IPR034746">
    <property type="entry name" value="POTRA"/>
</dbReference>
<feature type="compositionally biased region" description="Low complexity" evidence="8">
    <location>
        <begin position="1"/>
        <end position="19"/>
    </location>
</feature>
<keyword evidence="4 9" id="KW-0812">Transmembrane</keyword>
<dbReference type="EMBL" id="JAGINW010000001">
    <property type="protein sequence ID" value="MBP2324016.1"/>
    <property type="molecule type" value="Genomic_DNA"/>
</dbReference>
<sequence length="256" mass="27400">MTSPTRPESRRPASSAGAAARERREKRELLRPTRRRALMRRWTVLLVFLGIVGLVYVVLFTPVLGASDVEVHGAQGLTPDEVRKVAAVEMGKPLLRLDTDEIAARVATLPRVAHVEVNRSLPGTVEITVAERNPVAYALSPEGAHMVDGTGRDYAVVPQAPPGLPSIEVARIAPEDPATRAVVDVLGKIPPQLRERVVTLAAKTPGDVQLKLNDGRLVKWGNAADSGRKALVLAAILTRPGKVFDVAAPDLPTVSG</sequence>
<reference evidence="11 12" key="1">
    <citation type="submission" date="2021-03" db="EMBL/GenBank/DDBJ databases">
        <title>Sequencing the genomes of 1000 actinobacteria strains.</title>
        <authorList>
            <person name="Klenk H.-P."/>
        </authorList>
    </citation>
    <scope>NUCLEOTIDE SEQUENCE [LARGE SCALE GENOMIC DNA]</scope>
    <source>
        <strain evidence="11 12">DSM 46670</strain>
    </source>
</reference>
<dbReference type="Gene3D" id="3.10.20.310">
    <property type="entry name" value="membrane protein fhac"/>
    <property type="match status" value="1"/>
</dbReference>
<dbReference type="GO" id="GO:0051301">
    <property type="term" value="P:cell division"/>
    <property type="evidence" value="ECO:0007669"/>
    <property type="project" value="UniProtKB-KW"/>
</dbReference>
<evidence type="ECO:0000313" key="12">
    <source>
        <dbReference type="Proteomes" id="UP001519332"/>
    </source>
</evidence>
<evidence type="ECO:0000256" key="4">
    <source>
        <dbReference type="ARBA" id="ARBA00022692"/>
    </source>
</evidence>
<evidence type="ECO:0000256" key="1">
    <source>
        <dbReference type="ARBA" id="ARBA00004370"/>
    </source>
</evidence>
<accession>A0ABS4THV5</accession>
<dbReference type="Pfam" id="PF03799">
    <property type="entry name" value="FtsQ_DivIB_C"/>
    <property type="match status" value="1"/>
</dbReference>
<comment type="subcellular location">
    <subcellularLocation>
        <location evidence="1">Membrane</location>
    </subcellularLocation>
</comment>
<keyword evidence="12" id="KW-1185">Reference proteome</keyword>
<evidence type="ECO:0000256" key="8">
    <source>
        <dbReference type="SAM" id="MobiDB-lite"/>
    </source>
</evidence>
<feature type="transmembrane region" description="Helical" evidence="9">
    <location>
        <begin position="44"/>
        <end position="65"/>
    </location>
</feature>
<keyword evidence="7" id="KW-0131">Cell cycle</keyword>
<evidence type="ECO:0000256" key="3">
    <source>
        <dbReference type="ARBA" id="ARBA00022618"/>
    </source>
</evidence>
<keyword evidence="6 9" id="KW-0472">Membrane</keyword>
<dbReference type="Pfam" id="PF08478">
    <property type="entry name" value="POTRA_1"/>
    <property type="match status" value="1"/>
</dbReference>
<dbReference type="RefSeq" id="WP_209641038.1">
    <property type="nucleotide sequence ID" value="NZ_JAGINW010000001.1"/>
</dbReference>
<evidence type="ECO:0000256" key="7">
    <source>
        <dbReference type="ARBA" id="ARBA00023306"/>
    </source>
</evidence>
<gene>
    <name evidence="11" type="ORF">JOF56_004401</name>
</gene>
<protein>
    <submittedName>
        <fullName evidence="11">Cell division protein FtsQ</fullName>
    </submittedName>
</protein>
<keyword evidence="5 9" id="KW-1133">Transmembrane helix</keyword>
<organism evidence="11 12">
    <name type="scientific">Kibdelosporangium banguiense</name>
    <dbReference type="NCBI Taxonomy" id="1365924"/>
    <lineage>
        <taxon>Bacteria</taxon>
        <taxon>Bacillati</taxon>
        <taxon>Actinomycetota</taxon>
        <taxon>Actinomycetes</taxon>
        <taxon>Pseudonocardiales</taxon>
        <taxon>Pseudonocardiaceae</taxon>
        <taxon>Kibdelosporangium</taxon>
    </lineage>
</organism>
<dbReference type="PROSITE" id="PS51779">
    <property type="entry name" value="POTRA"/>
    <property type="match status" value="1"/>
</dbReference>